<protein>
    <recommendedName>
        <fullName evidence="3">Tetratricopeptide repeat protein</fullName>
    </recommendedName>
</protein>
<name>A0ABQ2Y8X1_9ACTN</name>
<accession>A0ABQ2Y8X1</accession>
<evidence type="ECO:0000313" key="2">
    <source>
        <dbReference type="Proteomes" id="UP000659223"/>
    </source>
</evidence>
<organism evidence="1 2">
    <name type="scientific">Streptomyces hiroshimensis</name>
    <dbReference type="NCBI Taxonomy" id="66424"/>
    <lineage>
        <taxon>Bacteria</taxon>
        <taxon>Bacillati</taxon>
        <taxon>Actinomycetota</taxon>
        <taxon>Actinomycetes</taxon>
        <taxon>Kitasatosporales</taxon>
        <taxon>Streptomycetaceae</taxon>
        <taxon>Streptomyces</taxon>
    </lineage>
</organism>
<dbReference type="SUPFAM" id="SSF48452">
    <property type="entry name" value="TPR-like"/>
    <property type="match status" value="1"/>
</dbReference>
<comment type="caution">
    <text evidence="1">The sequence shown here is derived from an EMBL/GenBank/DDBJ whole genome shotgun (WGS) entry which is preliminary data.</text>
</comment>
<dbReference type="Proteomes" id="UP000659223">
    <property type="component" value="Unassembled WGS sequence"/>
</dbReference>
<sequence>MEAVSTAVVSVAAKGRGAAKVMAARVSAWGWRIHASPTLHEMTPPRRCQPAYAECLEVLGLRLYNLGQLEQARRVCASAAREWKQIIRKDVRPTRRLIDALLGVGRLWSETGRGDRTLSAFQHASSLAFELAKADQFADASQVPRLGDDARTVVAADTTRCRLPTAMRIPG</sequence>
<evidence type="ECO:0008006" key="3">
    <source>
        <dbReference type="Google" id="ProtNLM"/>
    </source>
</evidence>
<dbReference type="InterPro" id="IPR011990">
    <property type="entry name" value="TPR-like_helical_dom_sf"/>
</dbReference>
<proteinExistence type="predicted"/>
<gene>
    <name evidence="1" type="ORF">GCM10010324_22020</name>
</gene>
<dbReference type="EMBL" id="BMUT01000003">
    <property type="protein sequence ID" value="GGX76051.1"/>
    <property type="molecule type" value="Genomic_DNA"/>
</dbReference>
<reference evidence="2" key="1">
    <citation type="journal article" date="2019" name="Int. J. Syst. Evol. Microbiol.">
        <title>The Global Catalogue of Microorganisms (GCM) 10K type strain sequencing project: providing services to taxonomists for standard genome sequencing and annotation.</title>
        <authorList>
            <consortium name="The Broad Institute Genomics Platform"/>
            <consortium name="The Broad Institute Genome Sequencing Center for Infectious Disease"/>
            <person name="Wu L."/>
            <person name="Ma J."/>
        </authorList>
    </citation>
    <scope>NUCLEOTIDE SEQUENCE [LARGE SCALE GENOMIC DNA]</scope>
    <source>
        <strain evidence="2">JCM 4586</strain>
    </source>
</reference>
<evidence type="ECO:0000313" key="1">
    <source>
        <dbReference type="EMBL" id="GGX76051.1"/>
    </source>
</evidence>
<keyword evidence="2" id="KW-1185">Reference proteome</keyword>